<name>A0A8J3ATS7_9BURK</name>
<keyword evidence="3" id="KW-0804">Transcription</keyword>
<evidence type="ECO:0000256" key="3">
    <source>
        <dbReference type="ARBA" id="ARBA00023163"/>
    </source>
</evidence>
<dbReference type="GO" id="GO:0000976">
    <property type="term" value="F:transcription cis-regulatory region binding"/>
    <property type="evidence" value="ECO:0007669"/>
    <property type="project" value="TreeGrafter"/>
</dbReference>
<dbReference type="Proteomes" id="UP000642180">
    <property type="component" value="Unassembled WGS sequence"/>
</dbReference>
<evidence type="ECO:0000313" key="7">
    <source>
        <dbReference type="EMBL" id="GGI19060.1"/>
    </source>
</evidence>
<dbReference type="PANTHER" id="PTHR30055:SF234">
    <property type="entry name" value="HTH-TYPE TRANSCRIPTIONAL REGULATOR BETI"/>
    <property type="match status" value="1"/>
</dbReference>
<evidence type="ECO:0000256" key="1">
    <source>
        <dbReference type="ARBA" id="ARBA00023015"/>
    </source>
</evidence>
<dbReference type="InterPro" id="IPR001647">
    <property type="entry name" value="HTH_TetR"/>
</dbReference>
<dbReference type="InterPro" id="IPR036271">
    <property type="entry name" value="Tet_transcr_reg_TetR-rel_C_sf"/>
</dbReference>
<gene>
    <name evidence="7" type="ORF">GCM10008066_17190</name>
</gene>
<dbReference type="Gene3D" id="1.10.10.60">
    <property type="entry name" value="Homeodomain-like"/>
    <property type="match status" value="1"/>
</dbReference>
<feature type="region of interest" description="Disordered" evidence="5">
    <location>
        <begin position="1"/>
        <end position="32"/>
    </location>
</feature>
<evidence type="ECO:0000256" key="4">
    <source>
        <dbReference type="PROSITE-ProRule" id="PRU00335"/>
    </source>
</evidence>
<dbReference type="Pfam" id="PF09209">
    <property type="entry name" value="CecR_C"/>
    <property type="match status" value="1"/>
</dbReference>
<reference evidence="8" key="1">
    <citation type="journal article" date="2019" name="Int. J. Syst. Evol. Microbiol.">
        <title>The Global Catalogue of Microorganisms (GCM) 10K type strain sequencing project: providing services to taxonomists for standard genome sequencing and annotation.</title>
        <authorList>
            <consortium name="The Broad Institute Genomics Platform"/>
            <consortium name="The Broad Institute Genome Sequencing Center for Infectious Disease"/>
            <person name="Wu L."/>
            <person name="Ma J."/>
        </authorList>
    </citation>
    <scope>NUCLEOTIDE SEQUENCE [LARGE SCALE GENOMIC DNA]</scope>
    <source>
        <strain evidence="8">CCM 2767</strain>
    </source>
</reference>
<dbReference type="AlphaFoldDB" id="A0A8J3ATS7"/>
<comment type="caution">
    <text evidence="7">The sequence shown here is derived from an EMBL/GenBank/DDBJ whole genome shotgun (WGS) entry which is preliminary data.</text>
</comment>
<keyword evidence="2 4" id="KW-0238">DNA-binding</keyword>
<evidence type="ECO:0000256" key="5">
    <source>
        <dbReference type="SAM" id="MobiDB-lite"/>
    </source>
</evidence>
<feature type="compositionally biased region" description="Basic and acidic residues" evidence="5">
    <location>
        <begin position="23"/>
        <end position="32"/>
    </location>
</feature>
<sequence>MAVMNAAKKTSPSLTPDDSVPEADQRRQRADGAEARQRLLHAALRLFAEKGFSKTSTRDIAQTAGVNVASIKYYFGDKDGLYRAAFAESMGPECNSWSEGHDVHALSLRDALMVFYKEFLAPLKQSETTQLGILLHFREVLEPTGMWQEEIDRQIKPSHAALVQLLLKHMQVEQEDDEIHRLAFSIAGLAMQVYINDDILRAIRPSLIARDDELERWTTQLTGYAEAMVLAAAAQRRKLASQSEQQQK</sequence>
<dbReference type="InterPro" id="IPR009057">
    <property type="entry name" value="Homeodomain-like_sf"/>
</dbReference>
<dbReference type="PRINTS" id="PR00455">
    <property type="entry name" value="HTHTETR"/>
</dbReference>
<dbReference type="GO" id="GO:0003700">
    <property type="term" value="F:DNA-binding transcription factor activity"/>
    <property type="evidence" value="ECO:0007669"/>
    <property type="project" value="TreeGrafter"/>
</dbReference>
<dbReference type="PANTHER" id="PTHR30055">
    <property type="entry name" value="HTH-TYPE TRANSCRIPTIONAL REGULATOR RUTR"/>
    <property type="match status" value="1"/>
</dbReference>
<dbReference type="SUPFAM" id="SSF48498">
    <property type="entry name" value="Tetracyclin repressor-like, C-terminal domain"/>
    <property type="match status" value="1"/>
</dbReference>
<dbReference type="PROSITE" id="PS50977">
    <property type="entry name" value="HTH_TETR_2"/>
    <property type="match status" value="1"/>
</dbReference>
<keyword evidence="1" id="KW-0805">Transcription regulation</keyword>
<dbReference type="InterPro" id="IPR015292">
    <property type="entry name" value="Tscrpt_reg_YbiH_C"/>
</dbReference>
<dbReference type="Pfam" id="PF00440">
    <property type="entry name" value="TetR_N"/>
    <property type="match status" value="1"/>
</dbReference>
<dbReference type="Gene3D" id="1.10.357.10">
    <property type="entry name" value="Tetracycline Repressor, domain 2"/>
    <property type="match status" value="1"/>
</dbReference>
<evidence type="ECO:0000259" key="6">
    <source>
        <dbReference type="PROSITE" id="PS50977"/>
    </source>
</evidence>
<dbReference type="EMBL" id="BMDI01000001">
    <property type="protein sequence ID" value="GGI19060.1"/>
    <property type="molecule type" value="Genomic_DNA"/>
</dbReference>
<proteinExistence type="predicted"/>
<dbReference type="InterPro" id="IPR050109">
    <property type="entry name" value="HTH-type_TetR-like_transc_reg"/>
</dbReference>
<dbReference type="SUPFAM" id="SSF46689">
    <property type="entry name" value="Homeodomain-like"/>
    <property type="match status" value="1"/>
</dbReference>
<feature type="DNA-binding region" description="H-T-H motif" evidence="4">
    <location>
        <begin position="56"/>
        <end position="75"/>
    </location>
</feature>
<keyword evidence="8" id="KW-1185">Reference proteome</keyword>
<evidence type="ECO:0000256" key="2">
    <source>
        <dbReference type="ARBA" id="ARBA00023125"/>
    </source>
</evidence>
<protein>
    <submittedName>
        <fullName evidence="7">Transcriptional regulator</fullName>
    </submittedName>
</protein>
<evidence type="ECO:0000313" key="8">
    <source>
        <dbReference type="Proteomes" id="UP000642180"/>
    </source>
</evidence>
<accession>A0A8J3ATS7</accession>
<feature type="domain" description="HTH tetR-type" evidence="6">
    <location>
        <begin position="33"/>
        <end position="93"/>
    </location>
</feature>
<organism evidence="7 8">
    <name type="scientific">Oxalicibacterium faecigallinarum</name>
    <dbReference type="NCBI Taxonomy" id="573741"/>
    <lineage>
        <taxon>Bacteria</taxon>
        <taxon>Pseudomonadati</taxon>
        <taxon>Pseudomonadota</taxon>
        <taxon>Betaproteobacteria</taxon>
        <taxon>Burkholderiales</taxon>
        <taxon>Oxalobacteraceae</taxon>
        <taxon>Oxalicibacterium</taxon>
    </lineage>
</organism>